<proteinExistence type="predicted"/>
<dbReference type="GO" id="GO:0005886">
    <property type="term" value="C:plasma membrane"/>
    <property type="evidence" value="ECO:0007669"/>
    <property type="project" value="TreeGrafter"/>
</dbReference>
<feature type="transmembrane region" description="Helical" evidence="7">
    <location>
        <begin position="93"/>
        <end position="110"/>
    </location>
</feature>
<evidence type="ECO:0000259" key="8">
    <source>
        <dbReference type="PROSITE" id="PS50109"/>
    </source>
</evidence>
<protein>
    <recommendedName>
        <fullName evidence="2">histidine kinase</fullName>
        <ecNumber evidence="2">2.7.13.3</ecNumber>
    </recommendedName>
</protein>
<dbReference type="SUPFAM" id="SSF55874">
    <property type="entry name" value="ATPase domain of HSP90 chaperone/DNA topoisomerase II/histidine kinase"/>
    <property type="match status" value="1"/>
</dbReference>
<feature type="transmembrane region" description="Helical" evidence="7">
    <location>
        <begin position="116"/>
        <end position="138"/>
    </location>
</feature>
<dbReference type="GO" id="GO:0004721">
    <property type="term" value="F:phosphoprotein phosphatase activity"/>
    <property type="evidence" value="ECO:0007669"/>
    <property type="project" value="TreeGrafter"/>
</dbReference>
<organism evidence="9 10">
    <name type="scientific">Duganella fentianensis</name>
    <dbReference type="NCBI Taxonomy" id="2692177"/>
    <lineage>
        <taxon>Bacteria</taxon>
        <taxon>Pseudomonadati</taxon>
        <taxon>Pseudomonadota</taxon>
        <taxon>Betaproteobacteria</taxon>
        <taxon>Burkholderiales</taxon>
        <taxon>Oxalobacteraceae</taxon>
        <taxon>Telluria group</taxon>
        <taxon>Duganella</taxon>
    </lineage>
</organism>
<dbReference type="PROSITE" id="PS50109">
    <property type="entry name" value="HIS_KIN"/>
    <property type="match status" value="1"/>
</dbReference>
<dbReference type="PANTHER" id="PTHR45453">
    <property type="entry name" value="PHOSPHATE REGULON SENSOR PROTEIN PHOR"/>
    <property type="match status" value="1"/>
</dbReference>
<keyword evidence="3" id="KW-0597">Phosphoprotein</keyword>
<dbReference type="InterPro" id="IPR050351">
    <property type="entry name" value="BphY/WalK/GraS-like"/>
</dbReference>
<dbReference type="InterPro" id="IPR036890">
    <property type="entry name" value="HATPase_C_sf"/>
</dbReference>
<evidence type="ECO:0000256" key="2">
    <source>
        <dbReference type="ARBA" id="ARBA00012438"/>
    </source>
</evidence>
<dbReference type="Proteomes" id="UP000444316">
    <property type="component" value="Unassembled WGS sequence"/>
</dbReference>
<comment type="catalytic activity">
    <reaction evidence="1">
        <text>ATP + protein L-histidine = ADP + protein N-phospho-L-histidine.</text>
        <dbReference type="EC" id="2.7.13.3"/>
    </reaction>
</comment>
<dbReference type="PRINTS" id="PR00344">
    <property type="entry name" value="BCTRLSENSOR"/>
</dbReference>
<evidence type="ECO:0000313" key="10">
    <source>
        <dbReference type="Proteomes" id="UP000444316"/>
    </source>
</evidence>
<dbReference type="GO" id="GO:0016036">
    <property type="term" value="P:cellular response to phosphate starvation"/>
    <property type="evidence" value="ECO:0007669"/>
    <property type="project" value="TreeGrafter"/>
</dbReference>
<accession>A0A845HTZ9</accession>
<dbReference type="PANTHER" id="PTHR45453:SF1">
    <property type="entry name" value="PHOSPHATE REGULON SENSOR PROTEIN PHOR"/>
    <property type="match status" value="1"/>
</dbReference>
<feature type="domain" description="Histidine kinase" evidence="8">
    <location>
        <begin position="240"/>
        <end position="455"/>
    </location>
</feature>
<sequence>MDTPTASLALAITQLCISIIMVGVYFAAPAERYTRLWAQFGICSAAGMTLIIFSAERQPGLLLIIGNVLLFSACVLVWAGMRAFFGRRTRHSGYGLCLAFTIGYTLLIGFEAAFAYRLLFSSASLILVFLLCLQTLLVRAEDGSSQRHAYARRMAIAGLCLLLTGHGARIAMLMAQRAGTTPDDFSQLNVLLVFLIPLAGTVLFFPALLLLYFERIRDQLLLSLDARQDALETQSRFVEMFSQEYRTPLAIIRTNLDILHNKLRGASTSTQPNLEKMQRAVGRLVEVAETAVSSDPREDGKIGPIREPLNITELLRSIASEAAKFWGEKYPQITLDSAADYSVNGDRTLLKTALLNLLDNAIKYGPAGGQVHVRLSAQGDSLRILISDQGPGIPEHELDLVYGKYYRGSRTRLVSGSGMGLYLVLRIISQHAGGVGLANRPEGGTAVTITLPLLAQEHAA</sequence>
<feature type="transmembrane region" description="Helical" evidence="7">
    <location>
        <begin position="6"/>
        <end position="27"/>
    </location>
</feature>
<dbReference type="RefSeq" id="WP_161034504.1">
    <property type="nucleotide sequence ID" value="NZ_WWCL01000001.1"/>
</dbReference>
<dbReference type="SUPFAM" id="SSF47384">
    <property type="entry name" value="Homodimeric domain of signal transducing histidine kinase"/>
    <property type="match status" value="1"/>
</dbReference>
<keyword evidence="10" id="KW-1185">Reference proteome</keyword>
<feature type="transmembrane region" description="Helical" evidence="7">
    <location>
        <begin position="191"/>
        <end position="213"/>
    </location>
</feature>
<dbReference type="InterPro" id="IPR036097">
    <property type="entry name" value="HisK_dim/P_sf"/>
</dbReference>
<reference evidence="9" key="1">
    <citation type="submission" date="2019-12" db="EMBL/GenBank/DDBJ databases">
        <title>Novel species isolated from a subtropical stream in China.</title>
        <authorList>
            <person name="Lu H."/>
        </authorList>
    </citation>
    <scope>NUCLEOTIDE SEQUENCE [LARGE SCALE GENOMIC DNA]</scope>
    <source>
        <strain evidence="9">FT93W</strain>
    </source>
</reference>
<dbReference type="CDD" id="cd00082">
    <property type="entry name" value="HisKA"/>
    <property type="match status" value="1"/>
</dbReference>
<evidence type="ECO:0000256" key="4">
    <source>
        <dbReference type="ARBA" id="ARBA00022679"/>
    </source>
</evidence>
<evidence type="ECO:0000256" key="5">
    <source>
        <dbReference type="ARBA" id="ARBA00022777"/>
    </source>
</evidence>
<gene>
    <name evidence="9" type="ORF">GTP23_07560</name>
</gene>
<name>A0A845HTZ9_9BURK</name>
<feature type="transmembrane region" description="Helical" evidence="7">
    <location>
        <begin position="61"/>
        <end position="81"/>
    </location>
</feature>
<dbReference type="GO" id="GO:0000155">
    <property type="term" value="F:phosphorelay sensor kinase activity"/>
    <property type="evidence" value="ECO:0007669"/>
    <property type="project" value="InterPro"/>
</dbReference>
<keyword evidence="7" id="KW-0472">Membrane</keyword>
<keyword evidence="5" id="KW-0418">Kinase</keyword>
<evidence type="ECO:0000256" key="7">
    <source>
        <dbReference type="SAM" id="Phobius"/>
    </source>
</evidence>
<dbReference type="Pfam" id="PF02518">
    <property type="entry name" value="HATPase_c"/>
    <property type="match status" value="1"/>
</dbReference>
<dbReference type="EC" id="2.7.13.3" evidence="2"/>
<dbReference type="InterPro" id="IPR004358">
    <property type="entry name" value="Sig_transdc_His_kin-like_C"/>
</dbReference>
<dbReference type="AlphaFoldDB" id="A0A845HTZ9"/>
<dbReference type="EMBL" id="WWCL01000001">
    <property type="protein sequence ID" value="MYN44924.1"/>
    <property type="molecule type" value="Genomic_DNA"/>
</dbReference>
<dbReference type="Gene3D" id="1.10.287.130">
    <property type="match status" value="1"/>
</dbReference>
<dbReference type="CDD" id="cd00075">
    <property type="entry name" value="HATPase"/>
    <property type="match status" value="1"/>
</dbReference>
<evidence type="ECO:0000256" key="3">
    <source>
        <dbReference type="ARBA" id="ARBA00022553"/>
    </source>
</evidence>
<comment type="caution">
    <text evidence="9">The sequence shown here is derived from an EMBL/GenBank/DDBJ whole genome shotgun (WGS) entry which is preliminary data.</text>
</comment>
<dbReference type="InterPro" id="IPR005467">
    <property type="entry name" value="His_kinase_dom"/>
</dbReference>
<keyword evidence="7" id="KW-0812">Transmembrane</keyword>
<evidence type="ECO:0000256" key="1">
    <source>
        <dbReference type="ARBA" id="ARBA00000085"/>
    </source>
</evidence>
<keyword evidence="6" id="KW-0902">Two-component regulatory system</keyword>
<evidence type="ECO:0000256" key="6">
    <source>
        <dbReference type="ARBA" id="ARBA00023012"/>
    </source>
</evidence>
<feature type="transmembrane region" description="Helical" evidence="7">
    <location>
        <begin position="36"/>
        <end position="55"/>
    </location>
</feature>
<dbReference type="InterPro" id="IPR003594">
    <property type="entry name" value="HATPase_dom"/>
</dbReference>
<dbReference type="InterPro" id="IPR003661">
    <property type="entry name" value="HisK_dim/P_dom"/>
</dbReference>
<keyword evidence="7" id="KW-1133">Transmembrane helix</keyword>
<dbReference type="SMART" id="SM00387">
    <property type="entry name" value="HATPase_c"/>
    <property type="match status" value="1"/>
</dbReference>
<dbReference type="Gene3D" id="3.30.565.10">
    <property type="entry name" value="Histidine kinase-like ATPase, C-terminal domain"/>
    <property type="match status" value="1"/>
</dbReference>
<feature type="transmembrane region" description="Helical" evidence="7">
    <location>
        <begin position="150"/>
        <end position="171"/>
    </location>
</feature>
<evidence type="ECO:0000313" key="9">
    <source>
        <dbReference type="EMBL" id="MYN44924.1"/>
    </source>
</evidence>
<keyword evidence="4" id="KW-0808">Transferase</keyword>